<feature type="domain" description="SWIM-type" evidence="3">
    <location>
        <begin position="52"/>
        <end position="85"/>
    </location>
</feature>
<name>W6M9G0_9GAMM</name>
<dbReference type="OrthoDB" id="9816340at2"/>
<evidence type="ECO:0000313" key="4">
    <source>
        <dbReference type="EMBL" id="CDI03224.1"/>
    </source>
</evidence>
<protein>
    <recommendedName>
        <fullName evidence="3">SWIM-type domain-containing protein</fullName>
    </recommendedName>
</protein>
<evidence type="ECO:0000256" key="1">
    <source>
        <dbReference type="PROSITE-ProRule" id="PRU00325"/>
    </source>
</evidence>
<keyword evidence="1" id="KW-0479">Metal-binding</keyword>
<dbReference type="PROSITE" id="PS50966">
    <property type="entry name" value="ZF_SWIM"/>
    <property type="match status" value="1"/>
</dbReference>
<keyword evidence="5" id="KW-1185">Reference proteome</keyword>
<reference evidence="4" key="1">
    <citation type="submission" date="2013-07" db="EMBL/GenBank/DDBJ databases">
        <authorList>
            <person name="McIlroy S."/>
        </authorList>
    </citation>
    <scope>NUCLEOTIDE SEQUENCE [LARGE SCALE GENOMIC DNA]</scope>
    <source>
        <strain evidence="4">Run_A_D11</strain>
    </source>
</reference>
<dbReference type="AlphaFoldDB" id="W6M9G0"/>
<dbReference type="Proteomes" id="UP000035760">
    <property type="component" value="Unassembled WGS sequence"/>
</dbReference>
<evidence type="ECO:0000313" key="5">
    <source>
        <dbReference type="Proteomes" id="UP000035760"/>
    </source>
</evidence>
<evidence type="ECO:0000259" key="3">
    <source>
        <dbReference type="PROSITE" id="PS50966"/>
    </source>
</evidence>
<proteinExistence type="predicted"/>
<comment type="caution">
    <text evidence="4">The sequence shown here is derived from an EMBL/GenBank/DDBJ whole genome shotgun (WGS) entry which is preliminary data.</text>
</comment>
<feature type="compositionally biased region" description="Low complexity" evidence="2">
    <location>
        <begin position="128"/>
        <end position="138"/>
    </location>
</feature>
<keyword evidence="1" id="KW-0862">Zinc</keyword>
<reference evidence="4" key="2">
    <citation type="submission" date="2014-03" db="EMBL/GenBank/DDBJ databases">
        <title>Candidatus Competibacter-lineage genomes retrieved from metagenomes reveal functional metabolic diversity.</title>
        <authorList>
            <person name="McIlroy S.J."/>
            <person name="Albertsen M."/>
            <person name="Andresen E.K."/>
            <person name="Saunders A.M."/>
            <person name="Kristiansen R."/>
            <person name="Stokholm-Bjerregaard M."/>
            <person name="Nielsen K.L."/>
            <person name="Nielsen P.H."/>
        </authorList>
    </citation>
    <scope>NUCLEOTIDE SEQUENCE</scope>
    <source>
        <strain evidence="4">Run_A_D11</strain>
    </source>
</reference>
<evidence type="ECO:0000256" key="2">
    <source>
        <dbReference type="SAM" id="MobiDB-lite"/>
    </source>
</evidence>
<dbReference type="EMBL" id="CBTJ020000054">
    <property type="protein sequence ID" value="CDI03224.1"/>
    <property type="molecule type" value="Genomic_DNA"/>
</dbReference>
<accession>W6M9G0</accession>
<dbReference type="STRING" id="1400863.BN873_460028"/>
<dbReference type="InterPro" id="IPR007527">
    <property type="entry name" value="Znf_SWIM"/>
</dbReference>
<dbReference type="Pfam" id="PF04434">
    <property type="entry name" value="SWIM"/>
    <property type="match status" value="1"/>
</dbReference>
<dbReference type="GO" id="GO:0008270">
    <property type="term" value="F:zinc ion binding"/>
    <property type="evidence" value="ECO:0007669"/>
    <property type="project" value="UniProtKB-KW"/>
</dbReference>
<sequence length="449" mass="49345">MYLSAQEVLKLSPDEASAKAAKGLVMPGKWPSLHHDDEAVWGECQGSGSKPYQVQVDQSGPTFRCTCPSRKFPCKHGLALLLLRAQHPDCFAIAEQPAWVSEWLESRRKRVEKQAAKAVESPAEGDNAAKPAPDPAAAARREASRLEQMAAGLADLERWLGDRLRQGLAQLPNQPALWNELATRMVDAKLPGIAYRLRRIGGWVNRGEQWPARVLGGLGQLQILIDAFRRLESLPASVQADVRTALGITVDRDTVLKSGERIADDWLVLGQRIEEESRLWTRRVWLRGAQSGRTALLLDHAHGMRRFEQNYVASTCVGLTLAFFPGNAPLRALAVDAARAQERLIPANPPTLDQALDALATTLAANPWQWPQPLLYGEGIPCRNGTGWGLQTPDRRLLSLTVSDDHGWILLAESGGKPLTVFGEWDGDTLHPLSAWAGDLVWTEEAAPL</sequence>
<organism evidence="4 5">
    <name type="scientific">Candidatus Competibacter denitrificans Run_A_D11</name>
    <dbReference type="NCBI Taxonomy" id="1400863"/>
    <lineage>
        <taxon>Bacteria</taxon>
        <taxon>Pseudomonadati</taxon>
        <taxon>Pseudomonadota</taxon>
        <taxon>Gammaproteobacteria</taxon>
        <taxon>Candidatus Competibacteraceae</taxon>
        <taxon>Candidatus Competibacter</taxon>
    </lineage>
</organism>
<gene>
    <name evidence="4" type="ORF">BN873_460028</name>
</gene>
<dbReference type="RefSeq" id="WP_048673798.1">
    <property type="nucleotide sequence ID" value="NZ_CBTJ020000054.1"/>
</dbReference>
<keyword evidence="1" id="KW-0863">Zinc-finger</keyword>
<feature type="region of interest" description="Disordered" evidence="2">
    <location>
        <begin position="115"/>
        <end position="142"/>
    </location>
</feature>